<keyword evidence="3" id="KW-1185">Reference proteome</keyword>
<gene>
    <name evidence="2" type="ORF">BDD14_4841</name>
</gene>
<feature type="compositionally biased region" description="Basic and acidic residues" evidence="1">
    <location>
        <begin position="15"/>
        <end position="30"/>
    </location>
</feature>
<protein>
    <submittedName>
        <fullName evidence="2">Uncharacterized protein</fullName>
    </submittedName>
</protein>
<dbReference type="Proteomes" id="UP000292958">
    <property type="component" value="Unassembled WGS sequence"/>
</dbReference>
<sequence length="83" mass="9292">MMLEHRLHPPSPSPELEHSAGQKEGGERCPIDIQPTKLIGVDVGAPSSSQVFIEKDDHTFIVRTIDRERYDSLTSEISHLDVD</sequence>
<proteinExistence type="predicted"/>
<name>A0A4Q7YZ70_9BACT</name>
<accession>A0A4Q7YZ70</accession>
<organism evidence="2 3">
    <name type="scientific">Edaphobacter modestus</name>
    <dbReference type="NCBI Taxonomy" id="388466"/>
    <lineage>
        <taxon>Bacteria</taxon>
        <taxon>Pseudomonadati</taxon>
        <taxon>Acidobacteriota</taxon>
        <taxon>Terriglobia</taxon>
        <taxon>Terriglobales</taxon>
        <taxon>Acidobacteriaceae</taxon>
        <taxon>Edaphobacter</taxon>
    </lineage>
</organism>
<evidence type="ECO:0000313" key="3">
    <source>
        <dbReference type="Proteomes" id="UP000292958"/>
    </source>
</evidence>
<feature type="region of interest" description="Disordered" evidence="1">
    <location>
        <begin position="1"/>
        <end position="30"/>
    </location>
</feature>
<dbReference type="EMBL" id="SHKW01000001">
    <property type="protein sequence ID" value="RZU43207.1"/>
    <property type="molecule type" value="Genomic_DNA"/>
</dbReference>
<reference evidence="2 3" key="1">
    <citation type="submission" date="2019-02" db="EMBL/GenBank/DDBJ databases">
        <title>Genomic Encyclopedia of Archaeal and Bacterial Type Strains, Phase II (KMG-II): from individual species to whole genera.</title>
        <authorList>
            <person name="Goeker M."/>
        </authorList>
    </citation>
    <scope>NUCLEOTIDE SEQUENCE [LARGE SCALE GENOMIC DNA]</scope>
    <source>
        <strain evidence="2 3">DSM 18101</strain>
    </source>
</reference>
<comment type="caution">
    <text evidence="2">The sequence shown here is derived from an EMBL/GenBank/DDBJ whole genome shotgun (WGS) entry which is preliminary data.</text>
</comment>
<evidence type="ECO:0000313" key="2">
    <source>
        <dbReference type="EMBL" id="RZU43207.1"/>
    </source>
</evidence>
<evidence type="ECO:0000256" key="1">
    <source>
        <dbReference type="SAM" id="MobiDB-lite"/>
    </source>
</evidence>
<dbReference type="AlphaFoldDB" id="A0A4Q7YZ70"/>